<feature type="transmembrane region" description="Helical" evidence="1">
    <location>
        <begin position="40"/>
        <end position="58"/>
    </location>
</feature>
<evidence type="ECO:0000313" key="3">
    <source>
        <dbReference type="Proteomes" id="UP000228700"/>
    </source>
</evidence>
<reference evidence="3" key="1">
    <citation type="submission" date="2017-09" db="EMBL/GenBank/DDBJ databases">
        <title>Depth-based differentiation of microbial function through sediment-hosted aquifers and enrichment of novel symbionts in the deep terrestrial subsurface.</title>
        <authorList>
            <person name="Probst A.J."/>
            <person name="Ladd B."/>
            <person name="Jarett J.K."/>
            <person name="Geller-Mcgrath D.E."/>
            <person name="Sieber C.M.K."/>
            <person name="Emerson J.B."/>
            <person name="Anantharaman K."/>
            <person name="Thomas B.C."/>
            <person name="Malmstrom R."/>
            <person name="Stieglmeier M."/>
            <person name="Klingl A."/>
            <person name="Woyke T."/>
            <person name="Ryan C.M."/>
            <person name="Banfield J.F."/>
        </authorList>
    </citation>
    <scope>NUCLEOTIDE SEQUENCE [LARGE SCALE GENOMIC DNA]</scope>
</reference>
<keyword evidence="1" id="KW-1133">Transmembrane helix</keyword>
<evidence type="ECO:0000313" key="2">
    <source>
        <dbReference type="EMBL" id="PJE74224.1"/>
    </source>
</evidence>
<comment type="caution">
    <text evidence="2">The sequence shown here is derived from an EMBL/GenBank/DDBJ whole genome shotgun (WGS) entry which is preliminary data.</text>
</comment>
<proteinExistence type="predicted"/>
<gene>
    <name evidence="2" type="ORF">COV01_01880</name>
</gene>
<keyword evidence="1" id="KW-0812">Transmembrane</keyword>
<evidence type="ECO:0000256" key="1">
    <source>
        <dbReference type="SAM" id="Phobius"/>
    </source>
</evidence>
<protein>
    <submittedName>
        <fullName evidence="2">Uncharacterized protein</fullName>
    </submittedName>
</protein>
<accession>A0A2M8LC77</accession>
<sequence length="59" mass="6416">MGVEFEENNFARGNFAEQPPKLASWLIKKGLAKDVAGANMVQVVAAVIFFALAIFFAVK</sequence>
<name>A0A2M8LC77_9BACT</name>
<keyword evidence="1" id="KW-0472">Membrane</keyword>
<dbReference type="EMBL" id="PFEQ01000009">
    <property type="protein sequence ID" value="PJE74224.1"/>
    <property type="molecule type" value="Genomic_DNA"/>
</dbReference>
<dbReference type="Proteomes" id="UP000228700">
    <property type="component" value="Unassembled WGS sequence"/>
</dbReference>
<dbReference type="AlphaFoldDB" id="A0A2M8LC77"/>
<organism evidence="2 3">
    <name type="scientific">Candidatus Taylorbacteria bacterium CG10_big_fil_rev_8_21_14_0_10_41_48</name>
    <dbReference type="NCBI Taxonomy" id="1975024"/>
    <lineage>
        <taxon>Bacteria</taxon>
        <taxon>Candidatus Tayloriibacteriota</taxon>
    </lineage>
</organism>